<reference evidence="1" key="1">
    <citation type="submission" date="2023-04" db="EMBL/GenBank/DDBJ databases">
        <title>Draft Genome sequencing of Naganishia species isolated from polar environments using Oxford Nanopore Technology.</title>
        <authorList>
            <person name="Leo P."/>
            <person name="Venkateswaran K."/>
        </authorList>
    </citation>
    <scope>NUCLEOTIDE SEQUENCE</scope>
    <source>
        <strain evidence="1">DBVPG 5303</strain>
    </source>
</reference>
<sequence>MAPATTLTIFGAIPTAFVTQSSAAVAFATPYSNPSGTPPAVRFPFANVPVARWPEQYGLQKREGDEDELYPTCALQCLAYGDFDGCEGPNDGNCLCQSQPFLERMHLLHVFLPRSGTVPTRIFGPTAQHLPYLFHCRASSSYQLSCMARLQQQTQRLPNSVAQDGSEPRPTVYYTRRTGTITVDIIMGSICSALLAIAFATGGYNVYKLYKAEESQSQLGSRPFTQTGTSMSHVKSYNNFEFNPTRTTGTGRSAFAVGPTIGGKRGHNLTHLDASAFNSIPAVTPKDDKIHVHTATTINSTSSNPGGFPHGSGSGSGSSVGDHVPHSGDSTIHLTNEMSTLPVLKRFSGQAVKFAIEEEDDSDKDEKPKEKKFFSNRENRI</sequence>
<dbReference type="Proteomes" id="UP001234202">
    <property type="component" value="Unassembled WGS sequence"/>
</dbReference>
<keyword evidence="2" id="KW-1185">Reference proteome</keyword>
<protein>
    <submittedName>
        <fullName evidence="1">Uncharacterized protein</fullName>
    </submittedName>
</protein>
<comment type="caution">
    <text evidence="1">The sequence shown here is derived from an EMBL/GenBank/DDBJ whole genome shotgun (WGS) entry which is preliminary data.</text>
</comment>
<evidence type="ECO:0000313" key="1">
    <source>
        <dbReference type="EMBL" id="KAJ9127189.1"/>
    </source>
</evidence>
<name>A0ACC2XUP0_9TREE</name>
<proteinExistence type="predicted"/>
<evidence type="ECO:0000313" key="2">
    <source>
        <dbReference type="Proteomes" id="UP001234202"/>
    </source>
</evidence>
<gene>
    <name evidence="1" type="ORF">QFC24_001426</name>
</gene>
<accession>A0ACC2XUP0</accession>
<dbReference type="EMBL" id="JASBWV010000003">
    <property type="protein sequence ID" value="KAJ9127189.1"/>
    <property type="molecule type" value="Genomic_DNA"/>
</dbReference>
<organism evidence="1 2">
    <name type="scientific">Naganishia onofrii</name>
    <dbReference type="NCBI Taxonomy" id="1851511"/>
    <lineage>
        <taxon>Eukaryota</taxon>
        <taxon>Fungi</taxon>
        <taxon>Dikarya</taxon>
        <taxon>Basidiomycota</taxon>
        <taxon>Agaricomycotina</taxon>
        <taxon>Tremellomycetes</taxon>
        <taxon>Filobasidiales</taxon>
        <taxon>Filobasidiaceae</taxon>
        <taxon>Naganishia</taxon>
    </lineage>
</organism>